<organism evidence="4">
    <name type="scientific">bioreactor metagenome</name>
    <dbReference type="NCBI Taxonomy" id="1076179"/>
    <lineage>
        <taxon>unclassified sequences</taxon>
        <taxon>metagenomes</taxon>
        <taxon>ecological metagenomes</taxon>
    </lineage>
</organism>
<feature type="domain" description="LysM" evidence="3">
    <location>
        <begin position="69"/>
        <end position="113"/>
    </location>
</feature>
<dbReference type="GO" id="GO:0032153">
    <property type="term" value="C:cell division site"/>
    <property type="evidence" value="ECO:0007669"/>
    <property type="project" value="TreeGrafter"/>
</dbReference>
<accession>A0A645C172</accession>
<gene>
    <name evidence="4" type="primary">nlpD_1</name>
    <name evidence="4" type="ORF">SDC9_118326</name>
</gene>
<name>A0A645C172_9ZZZZ</name>
<dbReference type="Pfam" id="PF01476">
    <property type="entry name" value="LysM"/>
    <property type="match status" value="1"/>
</dbReference>
<dbReference type="PROSITE" id="PS51257">
    <property type="entry name" value="PROKAR_LIPOPROTEIN"/>
    <property type="match status" value="1"/>
</dbReference>
<dbReference type="SUPFAM" id="SSF51261">
    <property type="entry name" value="Duplicated hybrid motif"/>
    <property type="match status" value="1"/>
</dbReference>
<reference evidence="4" key="1">
    <citation type="submission" date="2019-08" db="EMBL/GenBank/DDBJ databases">
        <authorList>
            <person name="Kucharzyk K."/>
            <person name="Murdoch R.W."/>
            <person name="Higgins S."/>
            <person name="Loffler F."/>
        </authorList>
    </citation>
    <scope>NUCLEOTIDE SEQUENCE</scope>
</reference>
<evidence type="ECO:0000256" key="2">
    <source>
        <dbReference type="SAM" id="MobiDB-lite"/>
    </source>
</evidence>
<dbReference type="SMART" id="SM00257">
    <property type="entry name" value="LysM"/>
    <property type="match status" value="1"/>
</dbReference>
<comment type="caution">
    <text evidence="4">The sequence shown here is derived from an EMBL/GenBank/DDBJ whole genome shotgun (WGS) entry which is preliminary data.</text>
</comment>
<dbReference type="Gene3D" id="3.10.350.10">
    <property type="entry name" value="LysM domain"/>
    <property type="match status" value="1"/>
</dbReference>
<protein>
    <submittedName>
        <fullName evidence="4">Murein hydrolase activator NlpD</fullName>
    </submittedName>
</protein>
<dbReference type="CDD" id="cd00118">
    <property type="entry name" value="LysM"/>
    <property type="match status" value="1"/>
</dbReference>
<dbReference type="PROSITE" id="PS51782">
    <property type="entry name" value="LYSM"/>
    <property type="match status" value="1"/>
</dbReference>
<comment type="similarity">
    <text evidence="1">Belongs to the E.coli NlpD/Haemophilus LppB family.</text>
</comment>
<dbReference type="AlphaFoldDB" id="A0A645C172"/>
<dbReference type="CDD" id="cd12797">
    <property type="entry name" value="M23_peptidase"/>
    <property type="match status" value="1"/>
</dbReference>
<feature type="region of interest" description="Disordered" evidence="2">
    <location>
        <begin position="30"/>
        <end position="61"/>
    </location>
</feature>
<evidence type="ECO:0000259" key="3">
    <source>
        <dbReference type="PROSITE" id="PS51782"/>
    </source>
</evidence>
<dbReference type="PANTHER" id="PTHR21666:SF263">
    <property type="entry name" value="MUREIN HYDROLASE ACTIVATOR NLPD"/>
    <property type="match status" value="1"/>
</dbReference>
<dbReference type="GO" id="GO:0009279">
    <property type="term" value="C:cell outer membrane"/>
    <property type="evidence" value="ECO:0007669"/>
    <property type="project" value="TreeGrafter"/>
</dbReference>
<dbReference type="InterPro" id="IPR011055">
    <property type="entry name" value="Dup_hybrid_motif"/>
</dbReference>
<dbReference type="PANTHER" id="PTHR21666">
    <property type="entry name" value="PEPTIDASE-RELATED"/>
    <property type="match status" value="1"/>
</dbReference>
<sequence length="299" mass="30943">MNLSRSLVAWACAASAAMLMAGCTSTSLNRAPVEDRGTSVSPHQNGGPNGTPAVDPRTLPGYENMGKPGYYTVKPGDTLIRVGLEYGQSWKDIARWSNLENANVIEVGQVLRVVPPGPVATAADTRSASAAPAASTPKAATPAASSASAATAVASAPVASAPAPAPAPAPTPAAGGDDSLNFMWPASGSLIASFDEARNKGYDIGGKAGDPVLAAADGRVVYAGAGLRGYGNLIILKHNNTFLTAYAHNQTLLVKEDQNVRRGQKIAEMGSTDTDRVKLHFEIRRQGKPVDPSRYLPAR</sequence>
<keyword evidence="4" id="KW-0378">Hydrolase</keyword>
<evidence type="ECO:0000256" key="1">
    <source>
        <dbReference type="ARBA" id="ARBA00038420"/>
    </source>
</evidence>
<dbReference type="InterPro" id="IPR016047">
    <property type="entry name" value="M23ase_b-sheet_dom"/>
</dbReference>
<dbReference type="InterPro" id="IPR050570">
    <property type="entry name" value="Cell_wall_metabolism_enzyme"/>
</dbReference>
<dbReference type="InterPro" id="IPR018392">
    <property type="entry name" value="LysM"/>
</dbReference>
<dbReference type="Pfam" id="PF01551">
    <property type="entry name" value="Peptidase_M23"/>
    <property type="match status" value="1"/>
</dbReference>
<proteinExistence type="inferred from homology"/>
<evidence type="ECO:0000313" key="4">
    <source>
        <dbReference type="EMBL" id="MPM71362.1"/>
    </source>
</evidence>
<dbReference type="Gene3D" id="2.70.70.10">
    <property type="entry name" value="Glucose Permease (Domain IIA)"/>
    <property type="match status" value="1"/>
</dbReference>
<dbReference type="GO" id="GO:0004222">
    <property type="term" value="F:metalloendopeptidase activity"/>
    <property type="evidence" value="ECO:0007669"/>
    <property type="project" value="TreeGrafter"/>
</dbReference>
<dbReference type="EMBL" id="VSSQ01024065">
    <property type="protein sequence ID" value="MPM71362.1"/>
    <property type="molecule type" value="Genomic_DNA"/>
</dbReference>
<dbReference type="InterPro" id="IPR036779">
    <property type="entry name" value="LysM_dom_sf"/>
</dbReference>